<dbReference type="AlphaFoldDB" id="A0A162RHS0"/>
<evidence type="ECO:0000313" key="2">
    <source>
        <dbReference type="Proteomes" id="UP000076858"/>
    </source>
</evidence>
<keyword evidence="2" id="KW-1185">Reference proteome</keyword>
<accession>A0A162RHS0</accession>
<dbReference type="Proteomes" id="UP000076858">
    <property type="component" value="Unassembled WGS sequence"/>
</dbReference>
<comment type="caution">
    <text evidence="1">The sequence shown here is derived from an EMBL/GenBank/DDBJ whole genome shotgun (WGS) entry which is preliminary data.</text>
</comment>
<reference evidence="1 2" key="1">
    <citation type="submission" date="2016-03" db="EMBL/GenBank/DDBJ databases">
        <title>EvidentialGene: Evidence-directed Construction of Genes on Genomes.</title>
        <authorList>
            <person name="Gilbert D.G."/>
            <person name="Choi J.-H."/>
            <person name="Mockaitis K."/>
            <person name="Colbourne J."/>
            <person name="Pfrender M."/>
        </authorList>
    </citation>
    <scope>NUCLEOTIDE SEQUENCE [LARGE SCALE GENOMIC DNA]</scope>
    <source>
        <strain evidence="1 2">Xinb3</strain>
        <tissue evidence="1">Complete organism</tissue>
    </source>
</reference>
<gene>
    <name evidence="1" type="ORF">APZ42_012769</name>
</gene>
<name>A0A162RHS0_9CRUS</name>
<protein>
    <submittedName>
        <fullName evidence="1">Uncharacterized protein</fullName>
    </submittedName>
</protein>
<proteinExistence type="predicted"/>
<evidence type="ECO:0000313" key="1">
    <source>
        <dbReference type="EMBL" id="KZS20523.1"/>
    </source>
</evidence>
<dbReference type="EMBL" id="LRGB01000173">
    <property type="protein sequence ID" value="KZS20523.1"/>
    <property type="molecule type" value="Genomic_DNA"/>
</dbReference>
<sequence length="52" mass="5947">MVEVLQAMEELGMVRFASNGIPSSQDWLQPLGYEGYLDYDISWYNSNLLSKS</sequence>
<dbReference type="OrthoDB" id="10006218at2759"/>
<organism evidence="1 2">
    <name type="scientific">Daphnia magna</name>
    <dbReference type="NCBI Taxonomy" id="35525"/>
    <lineage>
        <taxon>Eukaryota</taxon>
        <taxon>Metazoa</taxon>
        <taxon>Ecdysozoa</taxon>
        <taxon>Arthropoda</taxon>
        <taxon>Crustacea</taxon>
        <taxon>Branchiopoda</taxon>
        <taxon>Diplostraca</taxon>
        <taxon>Cladocera</taxon>
        <taxon>Anomopoda</taxon>
        <taxon>Daphniidae</taxon>
        <taxon>Daphnia</taxon>
    </lineage>
</organism>